<dbReference type="InterPro" id="IPR029028">
    <property type="entry name" value="Alpha/beta_knot_MTases"/>
</dbReference>
<dbReference type="GO" id="GO:0003723">
    <property type="term" value="F:RNA binding"/>
    <property type="evidence" value="ECO:0007669"/>
    <property type="project" value="InterPro"/>
</dbReference>
<keyword evidence="4" id="KW-0808">Transferase</keyword>
<evidence type="ECO:0000259" key="7">
    <source>
        <dbReference type="Pfam" id="PF00588"/>
    </source>
</evidence>
<dbReference type="Gene3D" id="3.40.1280.10">
    <property type="match status" value="1"/>
</dbReference>
<keyword evidence="9" id="KW-1185">Reference proteome</keyword>
<dbReference type="EMBL" id="ML978125">
    <property type="protein sequence ID" value="KAF2099729.1"/>
    <property type="molecule type" value="Genomic_DNA"/>
</dbReference>
<dbReference type="Pfam" id="PF00588">
    <property type="entry name" value="SpoU_methylase"/>
    <property type="match status" value="2"/>
</dbReference>
<comment type="similarity">
    <text evidence="1">Belongs to the class IV-like SAM-binding methyltransferase superfamily. RNA methyltransferase TrmH family.</text>
</comment>
<dbReference type="PANTHER" id="PTHR46103:SF1">
    <property type="entry name" value="RRNA METHYLTRANSFERASE 1, MITOCHONDRIAL"/>
    <property type="match status" value="1"/>
</dbReference>
<evidence type="ECO:0000313" key="8">
    <source>
        <dbReference type="EMBL" id="KAF2099729.1"/>
    </source>
</evidence>
<protein>
    <submittedName>
        <fullName evidence="8">Alpha/beta knot</fullName>
    </submittedName>
</protein>
<evidence type="ECO:0000256" key="2">
    <source>
        <dbReference type="ARBA" id="ARBA00022552"/>
    </source>
</evidence>
<keyword evidence="5" id="KW-0949">S-adenosyl-L-methionine</keyword>
<sequence length="287" mass="30849">MAAGRAHNGVILDASPLPRWTIAALGETDDFRRKPDEWDTIFRLFTSRASNKQELSSLSYRSDGWRYPLVLCIDDVLDPGNLGAIIRSAYFLGVDALAIDHGTCAPPSNVALKASAGAAEVMPLLSIESTRNFLAESKKNGWSIYAGMTPEPAPPTPDLASKFSESSTAETASSHPLPVNPSESSTSALHLADAQTPSKRLVDHIPLVQHPCLLLFGGEGRGLRKTLSAHADYLVSMTAAKRPHDVGVDSLNVSVAASVIAAEFLRRPPARTLERERRRTVGADLGF</sequence>
<gene>
    <name evidence="8" type="ORF">NA57DRAFT_75233</name>
</gene>
<dbReference type="AlphaFoldDB" id="A0A9P4MBG9"/>
<feature type="compositionally biased region" description="Low complexity" evidence="6">
    <location>
        <begin position="164"/>
        <end position="174"/>
    </location>
</feature>
<keyword evidence="3" id="KW-0489">Methyltransferase</keyword>
<reference evidence="8" key="1">
    <citation type="journal article" date="2020" name="Stud. Mycol.">
        <title>101 Dothideomycetes genomes: a test case for predicting lifestyles and emergence of pathogens.</title>
        <authorList>
            <person name="Haridas S."/>
            <person name="Albert R."/>
            <person name="Binder M."/>
            <person name="Bloem J."/>
            <person name="Labutti K."/>
            <person name="Salamov A."/>
            <person name="Andreopoulos B."/>
            <person name="Baker S."/>
            <person name="Barry K."/>
            <person name="Bills G."/>
            <person name="Bluhm B."/>
            <person name="Cannon C."/>
            <person name="Castanera R."/>
            <person name="Culley D."/>
            <person name="Daum C."/>
            <person name="Ezra D."/>
            <person name="Gonzalez J."/>
            <person name="Henrissat B."/>
            <person name="Kuo A."/>
            <person name="Liang C."/>
            <person name="Lipzen A."/>
            <person name="Lutzoni F."/>
            <person name="Magnuson J."/>
            <person name="Mondo S."/>
            <person name="Nolan M."/>
            <person name="Ohm R."/>
            <person name="Pangilinan J."/>
            <person name="Park H.-J."/>
            <person name="Ramirez L."/>
            <person name="Alfaro M."/>
            <person name="Sun H."/>
            <person name="Tritt A."/>
            <person name="Yoshinaga Y."/>
            <person name="Zwiers L.-H."/>
            <person name="Turgeon B."/>
            <person name="Goodwin S."/>
            <person name="Spatafora J."/>
            <person name="Crous P."/>
            <person name="Grigoriev I."/>
        </authorList>
    </citation>
    <scope>NUCLEOTIDE SEQUENCE</scope>
    <source>
        <strain evidence="8">CBS 133067</strain>
    </source>
</reference>
<dbReference type="OrthoDB" id="270651at2759"/>
<dbReference type="InterPro" id="IPR047261">
    <property type="entry name" value="MRM1_MeTrfase_dom"/>
</dbReference>
<evidence type="ECO:0000313" key="9">
    <source>
        <dbReference type="Proteomes" id="UP000799772"/>
    </source>
</evidence>
<dbReference type="InterPro" id="IPR001537">
    <property type="entry name" value="SpoU_MeTrfase"/>
</dbReference>
<dbReference type="InterPro" id="IPR047182">
    <property type="entry name" value="MRM1"/>
</dbReference>
<comment type="caution">
    <text evidence="8">The sequence shown here is derived from an EMBL/GenBank/DDBJ whole genome shotgun (WGS) entry which is preliminary data.</text>
</comment>
<feature type="domain" description="tRNA/rRNA methyltransferase SpoU type" evidence="7">
    <location>
        <begin position="69"/>
        <end position="149"/>
    </location>
</feature>
<name>A0A9P4MBG9_9PEZI</name>
<dbReference type="GO" id="GO:0016435">
    <property type="term" value="F:rRNA (guanine) methyltransferase activity"/>
    <property type="evidence" value="ECO:0007669"/>
    <property type="project" value="TreeGrafter"/>
</dbReference>
<dbReference type="GO" id="GO:0005739">
    <property type="term" value="C:mitochondrion"/>
    <property type="evidence" value="ECO:0007669"/>
    <property type="project" value="TreeGrafter"/>
</dbReference>
<evidence type="ECO:0000256" key="1">
    <source>
        <dbReference type="ARBA" id="ARBA00007228"/>
    </source>
</evidence>
<dbReference type="CDD" id="cd18105">
    <property type="entry name" value="SpoU-like_MRM1"/>
    <property type="match status" value="1"/>
</dbReference>
<feature type="domain" description="tRNA/rRNA methyltransferase SpoU type" evidence="7">
    <location>
        <begin position="207"/>
        <end position="261"/>
    </location>
</feature>
<evidence type="ECO:0000256" key="6">
    <source>
        <dbReference type="SAM" id="MobiDB-lite"/>
    </source>
</evidence>
<dbReference type="PANTHER" id="PTHR46103">
    <property type="entry name" value="RRNA METHYLTRANSFERASE 1, MITOCHONDRIAL"/>
    <property type="match status" value="1"/>
</dbReference>
<keyword evidence="2" id="KW-0698">rRNA processing</keyword>
<dbReference type="Proteomes" id="UP000799772">
    <property type="component" value="Unassembled WGS sequence"/>
</dbReference>
<dbReference type="InterPro" id="IPR029026">
    <property type="entry name" value="tRNA_m1G_MTases_N"/>
</dbReference>
<organism evidence="8 9">
    <name type="scientific">Rhizodiscina lignyota</name>
    <dbReference type="NCBI Taxonomy" id="1504668"/>
    <lineage>
        <taxon>Eukaryota</taxon>
        <taxon>Fungi</taxon>
        <taxon>Dikarya</taxon>
        <taxon>Ascomycota</taxon>
        <taxon>Pezizomycotina</taxon>
        <taxon>Dothideomycetes</taxon>
        <taxon>Pleosporomycetidae</taxon>
        <taxon>Aulographales</taxon>
        <taxon>Rhizodiscinaceae</taxon>
        <taxon>Rhizodiscina</taxon>
    </lineage>
</organism>
<evidence type="ECO:0000256" key="3">
    <source>
        <dbReference type="ARBA" id="ARBA00022603"/>
    </source>
</evidence>
<dbReference type="SUPFAM" id="SSF75217">
    <property type="entry name" value="alpha/beta knot"/>
    <property type="match status" value="1"/>
</dbReference>
<evidence type="ECO:0000256" key="5">
    <source>
        <dbReference type="ARBA" id="ARBA00022691"/>
    </source>
</evidence>
<feature type="region of interest" description="Disordered" evidence="6">
    <location>
        <begin position="146"/>
        <end position="192"/>
    </location>
</feature>
<proteinExistence type="inferred from homology"/>
<accession>A0A9P4MBG9</accession>
<evidence type="ECO:0000256" key="4">
    <source>
        <dbReference type="ARBA" id="ARBA00022679"/>
    </source>
</evidence>